<feature type="compositionally biased region" description="Basic and acidic residues" evidence="1">
    <location>
        <begin position="40"/>
        <end position="54"/>
    </location>
</feature>
<proteinExistence type="predicted"/>
<dbReference type="EMBL" id="CP136890">
    <property type="protein sequence ID" value="WOK93933.1"/>
    <property type="molecule type" value="Genomic_DNA"/>
</dbReference>
<feature type="region of interest" description="Disordered" evidence="1">
    <location>
        <begin position="29"/>
        <end position="58"/>
    </location>
</feature>
<dbReference type="PANTHER" id="PTHR33730:SF16">
    <property type="entry name" value="OS01G0174100 PROTEIN"/>
    <property type="match status" value="1"/>
</dbReference>
<evidence type="ECO:0000313" key="2">
    <source>
        <dbReference type="EMBL" id="WOK93933.1"/>
    </source>
</evidence>
<evidence type="ECO:0000313" key="3">
    <source>
        <dbReference type="Proteomes" id="UP001327560"/>
    </source>
</evidence>
<sequence>MEMGLQRSAQTFRRSGSSGLVWDERFLSGEEGGGSVASGEFRRSHGDDRRRNDEGGWQGFHAAAVAPAEDPPSPDVGGCALCGILGKPKAARRSSAVPRRASLFSAIVMCK</sequence>
<evidence type="ECO:0008006" key="4">
    <source>
        <dbReference type="Google" id="ProtNLM"/>
    </source>
</evidence>
<gene>
    <name evidence="2" type="ORF">Cni_G02634</name>
</gene>
<dbReference type="PANTHER" id="PTHR33730">
    <property type="entry name" value="OS05G0542732 PROTEIN-RELATED"/>
    <property type="match status" value="1"/>
</dbReference>
<protein>
    <recommendedName>
        <fullName evidence="4">MAPK kinase substrate protein</fullName>
    </recommendedName>
</protein>
<dbReference type="AlphaFoldDB" id="A0AAQ3JPQ6"/>
<accession>A0AAQ3JPQ6</accession>
<keyword evidence="3" id="KW-1185">Reference proteome</keyword>
<organism evidence="2 3">
    <name type="scientific">Canna indica</name>
    <name type="common">Indian-shot</name>
    <dbReference type="NCBI Taxonomy" id="4628"/>
    <lineage>
        <taxon>Eukaryota</taxon>
        <taxon>Viridiplantae</taxon>
        <taxon>Streptophyta</taxon>
        <taxon>Embryophyta</taxon>
        <taxon>Tracheophyta</taxon>
        <taxon>Spermatophyta</taxon>
        <taxon>Magnoliopsida</taxon>
        <taxon>Liliopsida</taxon>
        <taxon>Zingiberales</taxon>
        <taxon>Cannaceae</taxon>
        <taxon>Canna</taxon>
    </lineage>
</organism>
<dbReference type="InterPro" id="IPR031421">
    <property type="entry name" value="DUF4666"/>
</dbReference>
<dbReference type="Proteomes" id="UP001327560">
    <property type="component" value="Chromosome 1"/>
</dbReference>
<name>A0AAQ3JPQ6_9LILI</name>
<dbReference type="Pfam" id="PF15697">
    <property type="entry name" value="DUF4666"/>
    <property type="match status" value="1"/>
</dbReference>
<evidence type="ECO:0000256" key="1">
    <source>
        <dbReference type="SAM" id="MobiDB-lite"/>
    </source>
</evidence>
<reference evidence="2 3" key="1">
    <citation type="submission" date="2023-10" db="EMBL/GenBank/DDBJ databases">
        <title>Chromosome-scale genome assembly provides insights into flower coloration mechanisms of Canna indica.</title>
        <authorList>
            <person name="Li C."/>
        </authorList>
    </citation>
    <scope>NUCLEOTIDE SEQUENCE [LARGE SCALE GENOMIC DNA]</scope>
    <source>
        <tissue evidence="2">Flower</tissue>
    </source>
</reference>